<protein>
    <recommendedName>
        <fullName evidence="3">Lipoprotein</fullName>
    </recommendedName>
</protein>
<comment type="caution">
    <text evidence="1">The sequence shown here is derived from an EMBL/GenBank/DDBJ whole genome shotgun (WGS) entry which is preliminary data.</text>
</comment>
<name>A0A2S9XTX2_9BACT</name>
<evidence type="ECO:0008006" key="3">
    <source>
        <dbReference type="Google" id="ProtNLM"/>
    </source>
</evidence>
<dbReference type="Proteomes" id="UP000238823">
    <property type="component" value="Unassembled WGS sequence"/>
</dbReference>
<reference evidence="1 2" key="1">
    <citation type="submission" date="2018-03" db="EMBL/GenBank/DDBJ databases">
        <title>Draft Genome Sequences of the Obligatory Marine Myxobacteria Enhygromyxa salina SWB007.</title>
        <authorList>
            <person name="Poehlein A."/>
            <person name="Moghaddam J.A."/>
            <person name="Harms H."/>
            <person name="Alanjari M."/>
            <person name="Koenig G.M."/>
            <person name="Daniel R."/>
            <person name="Schaeberle T.F."/>
        </authorList>
    </citation>
    <scope>NUCLEOTIDE SEQUENCE [LARGE SCALE GENOMIC DNA]</scope>
    <source>
        <strain evidence="1 2">SWB007</strain>
    </source>
</reference>
<dbReference type="AlphaFoldDB" id="A0A2S9XTX2"/>
<accession>A0A2S9XTX2</accession>
<dbReference type="EMBL" id="PVNL01000135">
    <property type="protein sequence ID" value="PRP96161.1"/>
    <property type="molecule type" value="Genomic_DNA"/>
</dbReference>
<evidence type="ECO:0000313" key="2">
    <source>
        <dbReference type="Proteomes" id="UP000238823"/>
    </source>
</evidence>
<dbReference type="PROSITE" id="PS51257">
    <property type="entry name" value="PROKAR_LIPOPROTEIN"/>
    <property type="match status" value="1"/>
</dbReference>
<organism evidence="1 2">
    <name type="scientific">Enhygromyxa salina</name>
    <dbReference type="NCBI Taxonomy" id="215803"/>
    <lineage>
        <taxon>Bacteria</taxon>
        <taxon>Pseudomonadati</taxon>
        <taxon>Myxococcota</taxon>
        <taxon>Polyangia</taxon>
        <taxon>Nannocystales</taxon>
        <taxon>Nannocystaceae</taxon>
        <taxon>Enhygromyxa</taxon>
    </lineage>
</organism>
<gene>
    <name evidence="1" type="ORF">ENSA7_69750</name>
</gene>
<evidence type="ECO:0000313" key="1">
    <source>
        <dbReference type="EMBL" id="PRP96161.1"/>
    </source>
</evidence>
<proteinExistence type="predicted"/>
<sequence>MRPRVLFVLTLLAGCGSRPLDSNCDGMCQPAGANYPGVGECNAGVCTPTYLECAVQSEVSTCDEACAAQGSVCVAGGCGGNTYALFASLSWCQNPEIKGPERERECNEPIEWQFSSAVKCCCEQE</sequence>